<keyword evidence="10" id="KW-1185">Reference proteome</keyword>
<reference evidence="9" key="4">
    <citation type="submission" date="2014-09" db="EMBL/GenBank/DDBJ databases">
        <authorList>
            <person name="Guldener U."/>
            <person name="Munsterkotter M."/>
            <person name="Walter M.C."/>
            <person name="Mannhaupt G."/>
            <person name="Kahmann R."/>
        </authorList>
    </citation>
    <scope>NUCLEOTIDE SEQUENCE</scope>
    <source>
        <strain evidence="9">521</strain>
    </source>
</reference>
<dbReference type="EMBL" id="HQ002875">
    <property type="protein sequence ID" value="AEN25732.1"/>
    <property type="molecule type" value="Genomic_DNA"/>
</dbReference>
<dbReference type="Proteomes" id="UP000000561">
    <property type="component" value="Chromosome 2"/>
</dbReference>
<evidence type="ECO:0000256" key="1">
    <source>
        <dbReference type="SAM" id="MobiDB-lite"/>
    </source>
</evidence>
<name>G3CJW1_MYCMD</name>
<accession>A0A0D1E6X7</accession>
<feature type="chain" id="PRO_5002240708" evidence="2">
    <location>
        <begin position="27"/>
        <end position="641"/>
    </location>
</feature>
<dbReference type="RefSeq" id="XP_011387170.1">
    <property type="nucleotide sequence ID" value="XM_011388868.1"/>
</dbReference>
<feature type="signal peptide" evidence="2">
    <location>
        <begin position="1"/>
        <end position="26"/>
    </location>
</feature>
<evidence type="ECO:0000313" key="6">
    <source>
        <dbReference type="EMBL" id="AEN25742.1"/>
    </source>
</evidence>
<evidence type="ECO:0000313" key="5">
    <source>
        <dbReference type="EMBL" id="AEN25732.1"/>
    </source>
</evidence>
<evidence type="ECO:0000256" key="2">
    <source>
        <dbReference type="SAM" id="SignalP"/>
    </source>
</evidence>
<protein>
    <submittedName>
        <fullName evidence="4">Uncharacterized protein</fullName>
    </submittedName>
</protein>
<reference evidence="9 10" key="2">
    <citation type="journal article" date="2006" name="Nature">
        <title>Insights from the genome of the biotrophic fungal plant pathogen Ustilago maydis.</title>
        <authorList>
            <person name="Kamper J."/>
            <person name="Kahmann R."/>
            <person name="Bolker M."/>
            <person name="Ma L.J."/>
            <person name="Brefort T."/>
            <person name="Saville B.J."/>
            <person name="Banuett F."/>
            <person name="Kronstad J.W."/>
            <person name="Gold S.E."/>
            <person name="Muller O."/>
            <person name="Perlin M.H."/>
            <person name="Wosten H.A."/>
            <person name="de Vries R."/>
            <person name="Ruiz-Herrera J."/>
            <person name="Reynaga-Pena C.G."/>
            <person name="Snetselaar K."/>
            <person name="McCann M."/>
            <person name="Perez-Martin J."/>
            <person name="Feldbrugge M."/>
            <person name="Basse C.W."/>
            <person name="Steinberg G."/>
            <person name="Ibeas J.I."/>
            <person name="Holloman W."/>
            <person name="Guzman P."/>
            <person name="Farman M."/>
            <person name="Stajich J.E."/>
            <person name="Sentandreu R."/>
            <person name="Gonzalez-Prieto J.M."/>
            <person name="Kennell J.C."/>
            <person name="Molina L."/>
            <person name="Schirawski J."/>
            <person name="Mendoza-Mendoza A."/>
            <person name="Greilinger D."/>
            <person name="Munch K."/>
            <person name="Rossel N."/>
            <person name="Scherer M."/>
            <person name="Vranes M."/>
            <person name="Ladendorf O."/>
            <person name="Vincon V."/>
            <person name="Fuchs U."/>
            <person name="Sandrock B."/>
            <person name="Meng S."/>
            <person name="Ho E.C."/>
            <person name="Cahill M.J."/>
            <person name="Boyce K.J."/>
            <person name="Klose J."/>
            <person name="Klosterman S.J."/>
            <person name="Deelstra H.J."/>
            <person name="Ortiz-Castellanos L."/>
            <person name="Li W."/>
            <person name="Sanchez-Alonso P."/>
            <person name="Schreier P.H."/>
            <person name="Hauser-Hahn I."/>
            <person name="Vaupel M."/>
            <person name="Koopmann E."/>
            <person name="Friedrich G."/>
            <person name="Voss H."/>
            <person name="Schluter T."/>
            <person name="Margolis J."/>
            <person name="Platt D."/>
            <person name="Swimmer C."/>
            <person name="Gnirke A."/>
            <person name="Chen F."/>
            <person name="Vysotskaia V."/>
            <person name="Mannhaupt G."/>
            <person name="Guldener U."/>
            <person name="Munsterkotter M."/>
            <person name="Haase D."/>
            <person name="Oesterheld M."/>
            <person name="Mewes H.W."/>
            <person name="Mauceli E.W."/>
            <person name="DeCaprio D."/>
            <person name="Wade C.M."/>
            <person name="Butler J."/>
            <person name="Young S."/>
            <person name="Jaffe D.B."/>
            <person name="Calvo S."/>
            <person name="Nusbaum C."/>
            <person name="Galagan J."/>
            <person name="Birren B.W."/>
        </authorList>
    </citation>
    <scope>NUCLEOTIDE SEQUENCE [LARGE SCALE GENOMIC DNA]</scope>
    <source>
        <strain evidence="9">521</strain>
        <strain evidence="10">521 / FGSC 9021</strain>
    </source>
</reference>
<dbReference type="eggNOG" id="ENOG502RDQ1">
    <property type="taxonomic scope" value="Eukaryota"/>
</dbReference>
<proteinExistence type="predicted"/>
<evidence type="ECO:0000313" key="7">
    <source>
        <dbReference type="EMBL" id="AEN25762.1"/>
    </source>
</evidence>
<reference evidence="10" key="5">
    <citation type="submission" date="2014-09" db="EMBL/GenBank/DDBJ databases">
        <authorList>
            <person name="Gueldener U."/>
            <person name="Muensterkoetter M."/>
            <person name="Walter M.C."/>
            <person name="Mannhaupt G."/>
            <person name="Kahmann R."/>
        </authorList>
    </citation>
    <scope>GENOME REANNOTATION</scope>
    <source>
        <strain evidence="10">521 / FGSC 9021</strain>
    </source>
</reference>
<feature type="region of interest" description="Disordered" evidence="1">
    <location>
        <begin position="214"/>
        <end position="245"/>
    </location>
</feature>
<dbReference type="GeneID" id="23562326"/>
<organism evidence="4">
    <name type="scientific">Mycosarcoma maydis</name>
    <name type="common">Corn smut fungus</name>
    <name type="synonym">Ustilago maydis</name>
    <dbReference type="NCBI Taxonomy" id="5270"/>
    <lineage>
        <taxon>Eukaryota</taxon>
        <taxon>Fungi</taxon>
        <taxon>Dikarya</taxon>
        <taxon>Basidiomycota</taxon>
        <taxon>Ustilaginomycotina</taxon>
        <taxon>Ustilaginomycetes</taxon>
        <taxon>Ustilaginales</taxon>
        <taxon>Ustilaginaceae</taxon>
        <taxon>Mycosarcoma</taxon>
    </lineage>
</organism>
<keyword evidence="2" id="KW-0732">Signal</keyword>
<accession>G3CJW1</accession>
<dbReference type="EMBL" id="HQ002872">
    <property type="protein sequence ID" value="AEN25703.1"/>
    <property type="molecule type" value="Genomic_DNA"/>
</dbReference>
<evidence type="ECO:0000313" key="8">
    <source>
        <dbReference type="EMBL" id="AEN25812.1"/>
    </source>
</evidence>
<dbReference type="EMBL" id="HQ002883">
    <property type="protein sequence ID" value="AEN25812.1"/>
    <property type="molecule type" value="Genomic_DNA"/>
</dbReference>
<gene>
    <name evidence="4" type="ORF">um01236</name>
    <name evidence="9" type="ORF">UMAG_01236</name>
</gene>
<evidence type="ECO:0000313" key="4">
    <source>
        <dbReference type="EMBL" id="AEN25722.1"/>
    </source>
</evidence>
<evidence type="ECO:0000313" key="10">
    <source>
        <dbReference type="Proteomes" id="UP000000561"/>
    </source>
</evidence>
<dbReference type="EMBL" id="HQ002876">
    <property type="protein sequence ID" value="AEN25742.1"/>
    <property type="molecule type" value="Genomic_DNA"/>
</dbReference>
<dbReference type="KEGG" id="uma:UMAG_01236"/>
<dbReference type="VEuPathDB" id="FungiDB:UMAG_01236"/>
<evidence type="ECO:0000313" key="3">
    <source>
        <dbReference type="EMBL" id="AEN25703.1"/>
    </source>
</evidence>
<feature type="compositionally biased region" description="Polar residues" evidence="1">
    <location>
        <begin position="54"/>
        <end position="72"/>
    </location>
</feature>
<evidence type="ECO:0000313" key="9">
    <source>
        <dbReference type="EMBL" id="KIS71336.1"/>
    </source>
</evidence>
<dbReference type="EMBL" id="HQ002878">
    <property type="protein sequence ID" value="AEN25762.1"/>
    <property type="molecule type" value="Genomic_DNA"/>
</dbReference>
<sequence>MVSLTSTTKACLLAAFWSFSWISCLPTPPSKLVENTAFDLNELPRDVEEAESSALHSSTLEPTDRTGSSSTPGHAFATQPHQSAHFRPYWHLSEASTSSSRPLGHSFGWQYADMPTVQYHPVLLQPQWQPTSFAAGPYWPHDQSFNAEHVNQPGAVQMQAFVQQPAPTLGTEHAPAVTFAQPRTWKSSAEPGELSSGGAYGELRAQHSPSVTTSNILVSGPSGNPRDRADTDPLLVRSPETDGNVPLLPVKKLRYEPRKRHDLPKAAASSRAIVAGELAAQNRHYDPKDLRPLSGSYFRFSQRNDPKVTRLINELRLPASADDADGTRANRAYLQRSRFPANPDTFFRTFFWSRKIAKQILLQDDDEARYILVFPLTTAKTISRNRYGSGVAAWEIGRPDPAGSLNMYFYGFHSFSLEDFSRLDTHQAATRKSYYFVAQRPSEANHQDGTKLGIIEADTDDSITPGLGIAPDLQQHPEIRALIESGQLQRAISSSDHISGRHFYVAQQSTVENLAPMRRWLRAAGLPPGTLTPLTLSPRQIENLPLISAARFRRGLAVKIVTEENGEMYMLDFSREVPWLGWNHRGVMVVWKFGPEVGRARRLLINKGFFLIQRHLFDQMNPHTVPGLRDSRFQYSMTNLP</sequence>
<dbReference type="EMBL" id="CM003141">
    <property type="protein sequence ID" value="KIS71336.1"/>
    <property type="molecule type" value="Genomic_DNA"/>
</dbReference>
<dbReference type="AlphaFoldDB" id="G3CJW1"/>
<feature type="region of interest" description="Disordered" evidence="1">
    <location>
        <begin position="48"/>
        <end position="78"/>
    </location>
</feature>
<dbReference type="OrthoDB" id="2556339at2759"/>
<dbReference type="EMBL" id="HQ002874">
    <property type="protein sequence ID" value="AEN25722.1"/>
    <property type="molecule type" value="Genomic_DNA"/>
</dbReference>
<reference evidence="9" key="1">
    <citation type="submission" date="2003-07" db="EMBL/GenBank/DDBJ databases">
        <authorList>
            <person name="Birren B."/>
            <person name="Nusbaum C."/>
            <person name="Abebe A."/>
            <person name="Abouelleil A."/>
            <person name="Adekoya E."/>
            <person name="Ait-zahra M."/>
            <person name="Allen N."/>
            <person name="Allen T."/>
            <person name="An P."/>
            <person name="Anderson M."/>
            <person name="Anderson S."/>
            <person name="Arachchi H."/>
            <person name="Armbruster J."/>
            <person name="Bachantsang P."/>
            <person name="Baldwin J."/>
            <person name="Barry A."/>
            <person name="Bayul T."/>
            <person name="Blitshsteyn B."/>
            <person name="Bloom T."/>
            <person name="Blye J."/>
            <person name="Boguslavskiy L."/>
            <person name="Borowsky M."/>
            <person name="Boukhgalter B."/>
            <person name="Brunache A."/>
            <person name="Butler J."/>
            <person name="Calixte N."/>
            <person name="Calvo S."/>
            <person name="Camarata J."/>
            <person name="Campo K."/>
            <person name="Chang J."/>
            <person name="Cheshatsang Y."/>
            <person name="Citroen M."/>
            <person name="Collymore A."/>
            <person name="Considine T."/>
            <person name="Cook A."/>
            <person name="Cooke P."/>
            <person name="Corum B."/>
            <person name="Cuomo C."/>
            <person name="David R."/>
            <person name="Dawoe T."/>
            <person name="Degray S."/>
            <person name="Dodge S."/>
            <person name="Dooley K."/>
            <person name="Dorje P."/>
            <person name="Dorjee K."/>
            <person name="Dorris L."/>
            <person name="Duffey N."/>
            <person name="Dupes A."/>
            <person name="Elkins T."/>
            <person name="Engels R."/>
            <person name="Erickson J."/>
            <person name="Farina A."/>
            <person name="Faro S."/>
            <person name="Ferreira P."/>
            <person name="Fischer H."/>
            <person name="Fitzgerald M."/>
            <person name="Foley K."/>
            <person name="Gage D."/>
            <person name="Galagan J."/>
            <person name="Gearin G."/>
            <person name="Gnerre S."/>
            <person name="Gnirke A."/>
            <person name="Goyette A."/>
            <person name="Graham J."/>
            <person name="Grandbois E."/>
            <person name="Gyaltsen K."/>
            <person name="Hafez N."/>
            <person name="Hagopian D."/>
            <person name="Hagos B."/>
            <person name="Hall J."/>
            <person name="Hatcher B."/>
            <person name="Heller A."/>
            <person name="Higgins H."/>
            <person name="Honan T."/>
            <person name="Horn A."/>
            <person name="Houde N."/>
            <person name="Hughes L."/>
            <person name="Hulme W."/>
            <person name="Husby E."/>
            <person name="Iliev I."/>
            <person name="Jaffe D."/>
            <person name="Jones C."/>
            <person name="Kamal M."/>
            <person name="Kamat A."/>
            <person name="Kamvysselis M."/>
            <person name="Karlsson E."/>
            <person name="Kells C."/>
            <person name="Kieu A."/>
            <person name="Kisner P."/>
            <person name="Kodira C."/>
            <person name="Kulbokas E."/>
            <person name="Labutti K."/>
            <person name="Lama D."/>
            <person name="Landers T."/>
            <person name="Leger J."/>
            <person name="Levine S."/>
            <person name="Lewis D."/>
            <person name="Lewis T."/>
            <person name="Lindblad-toh K."/>
            <person name="Liu X."/>
            <person name="Lokyitsang T."/>
            <person name="Lokyitsang Y."/>
            <person name="Lucien O."/>
            <person name="Lui A."/>
            <person name="Ma L.J."/>
            <person name="Mabbitt R."/>
            <person name="Macdonald J."/>
            <person name="Maclean C."/>
            <person name="Major J."/>
            <person name="Manning J."/>
            <person name="Marabella R."/>
            <person name="Maru K."/>
            <person name="Matthews C."/>
            <person name="Mauceli E."/>
            <person name="Mccarthy M."/>
            <person name="Mcdonough S."/>
            <person name="Mcghee T."/>
            <person name="Meldrim J."/>
            <person name="Meneus L."/>
            <person name="Mesirov J."/>
            <person name="Mihalev A."/>
            <person name="Mihova T."/>
            <person name="Mikkelsen T."/>
            <person name="Mlenga V."/>
            <person name="Moru K."/>
            <person name="Mozes J."/>
            <person name="Mulrain L."/>
            <person name="Munson G."/>
            <person name="Naylor J."/>
            <person name="Newes C."/>
            <person name="Nguyen C."/>
            <person name="Nguyen N."/>
            <person name="Nguyen T."/>
            <person name="Nicol R."/>
            <person name="Nielsen C."/>
            <person name="Nizzari M."/>
            <person name="Norbu C."/>
            <person name="Norbu N."/>
            <person name="O'donnell P."/>
            <person name="Okoawo O."/>
            <person name="O'leary S."/>
            <person name="Omotosho B."/>
            <person name="O'neill K."/>
            <person name="Osman S."/>
            <person name="Parker S."/>
            <person name="Perrin D."/>
            <person name="Phunkhang P."/>
            <person name="Piqani B."/>
            <person name="Purcell S."/>
            <person name="Rachupka T."/>
            <person name="Ramasamy U."/>
            <person name="Rameau R."/>
            <person name="Ray V."/>
            <person name="Raymond C."/>
            <person name="Retta R."/>
            <person name="Richardson S."/>
            <person name="Rise C."/>
            <person name="Rodriguez J."/>
            <person name="Rogers J."/>
            <person name="Rogov P."/>
            <person name="Rutman M."/>
            <person name="Schupbach R."/>
            <person name="Seaman C."/>
            <person name="Settipalli S."/>
            <person name="Sharpe T."/>
            <person name="Sheridan J."/>
            <person name="Sherpa N."/>
            <person name="Shi J."/>
            <person name="Smirnov S."/>
            <person name="Smith C."/>
            <person name="Sougnez C."/>
            <person name="Spencer B."/>
            <person name="Stalker J."/>
            <person name="Stange-thomann N."/>
            <person name="Stavropoulos S."/>
            <person name="Stetson K."/>
            <person name="Stone C."/>
            <person name="Stone S."/>
            <person name="Stubbs M."/>
            <person name="Talamas J."/>
            <person name="Tchuinga P."/>
            <person name="Tenzing P."/>
            <person name="Tesfaye S."/>
            <person name="Theodore J."/>
            <person name="Thoulutsang Y."/>
            <person name="Topham K."/>
            <person name="Towey S."/>
            <person name="Tsamla T."/>
            <person name="Tsomo N."/>
            <person name="Vallee D."/>
            <person name="Vassiliev H."/>
            <person name="Venkataraman V."/>
            <person name="Vinson J."/>
            <person name="Vo A."/>
            <person name="Wade C."/>
            <person name="Wang S."/>
            <person name="Wangchuk T."/>
            <person name="Wangdi T."/>
            <person name="Whittaker C."/>
            <person name="Wilkinson J."/>
            <person name="Wu Y."/>
            <person name="Wyman D."/>
            <person name="Yadav S."/>
            <person name="Yang S."/>
            <person name="Yang X."/>
            <person name="Yeager S."/>
            <person name="Yee E."/>
            <person name="Young G."/>
            <person name="Zainoun J."/>
            <person name="Zembeck L."/>
            <person name="Zimmer A."/>
            <person name="Zody M."/>
            <person name="Lander E."/>
        </authorList>
    </citation>
    <scope>NUCLEOTIDE SEQUENCE</scope>
    <source>
        <strain evidence="9">521</strain>
    </source>
</reference>
<reference evidence="4" key="3">
    <citation type="journal article" date="2014" name="PLoS ONE">
        <title>Patterns of Variation at Ustilago maydis Virulence Clusters 2A and 19A Largely Reflect the Demographic History of Its Populations.</title>
        <authorList>
            <person name="Kellner R."/>
            <person name="Hanschke C."/>
            <person name="Begerow D."/>
        </authorList>
    </citation>
    <scope>NUCLEOTIDE SEQUENCE</scope>
    <source>
        <strain evidence="8">FB2</strain>
        <strain evidence="3">RK042</strain>
        <strain evidence="4">RK124</strain>
        <strain evidence="5">RK126</strain>
        <strain evidence="6">RK127</strain>
        <strain evidence="7">RK139</strain>
    </source>
</reference>